<reference evidence="5 6" key="1">
    <citation type="submission" date="2018-10" db="EMBL/GenBank/DDBJ databases">
        <title>Genomic Encyclopedia of Type Strains, Phase IV (KMG-IV): sequencing the most valuable type-strain genomes for metagenomic binning, comparative biology and taxonomic classification.</title>
        <authorList>
            <person name="Goeker M."/>
        </authorList>
    </citation>
    <scope>NUCLEOTIDE SEQUENCE [LARGE SCALE GENOMIC DNA]</scope>
    <source>
        <strain evidence="5 6">DSM 3303</strain>
    </source>
</reference>
<dbReference type="PROSITE" id="PS50296">
    <property type="entry name" value="SUI1"/>
    <property type="match status" value="1"/>
</dbReference>
<dbReference type="NCBIfam" id="TIGR01158">
    <property type="entry name" value="SUI1_rel"/>
    <property type="match status" value="1"/>
</dbReference>
<evidence type="ECO:0000313" key="6">
    <source>
        <dbReference type="Proteomes" id="UP000279384"/>
    </source>
</evidence>
<dbReference type="GO" id="GO:0002188">
    <property type="term" value="P:translation reinitiation"/>
    <property type="evidence" value="ECO:0007669"/>
    <property type="project" value="TreeGrafter"/>
</dbReference>
<dbReference type="FunFam" id="3.30.780.10:FF:000002">
    <property type="entry name" value="Stress response translation initiation inhibitor"/>
    <property type="match status" value="1"/>
</dbReference>
<dbReference type="Gene3D" id="3.30.780.10">
    <property type="entry name" value="SUI1-like domain"/>
    <property type="match status" value="1"/>
</dbReference>
<dbReference type="PANTHER" id="PTHR12789">
    <property type="entry name" value="DENSITY-REGULATED PROTEIN HOMOLOG"/>
    <property type="match status" value="1"/>
</dbReference>
<dbReference type="InterPro" id="IPR050318">
    <property type="entry name" value="DENR/SUI1_TIF"/>
</dbReference>
<dbReference type="EMBL" id="RBID01000002">
    <property type="protein sequence ID" value="RKQ62134.1"/>
    <property type="molecule type" value="Genomic_DNA"/>
</dbReference>
<accession>A0A495BKQ6</accession>
<keyword evidence="3" id="KW-0648">Protein biosynthesis</keyword>
<dbReference type="AlphaFoldDB" id="A0A495BKQ6"/>
<dbReference type="InterPro" id="IPR001950">
    <property type="entry name" value="SUI1"/>
</dbReference>
<evidence type="ECO:0000259" key="4">
    <source>
        <dbReference type="PROSITE" id="PS50296"/>
    </source>
</evidence>
<feature type="domain" description="SUI1" evidence="4">
    <location>
        <begin position="49"/>
        <end position="110"/>
    </location>
</feature>
<dbReference type="InterPro" id="IPR036877">
    <property type="entry name" value="SUI1_dom_sf"/>
</dbReference>
<dbReference type="GO" id="GO:0003743">
    <property type="term" value="F:translation initiation factor activity"/>
    <property type="evidence" value="ECO:0007669"/>
    <property type="project" value="UniProtKB-KW"/>
</dbReference>
<evidence type="ECO:0000256" key="2">
    <source>
        <dbReference type="ARBA" id="ARBA00022845"/>
    </source>
</evidence>
<name>A0A495BKQ6_VOGIN</name>
<dbReference type="GO" id="GO:0006417">
    <property type="term" value="P:regulation of translation"/>
    <property type="evidence" value="ECO:0007669"/>
    <property type="project" value="UniProtKB-KW"/>
</dbReference>
<keyword evidence="2" id="KW-0810">Translation regulation</keyword>
<keyword evidence="5" id="KW-0396">Initiation factor</keyword>
<dbReference type="SUPFAM" id="SSF55159">
    <property type="entry name" value="eIF1-like"/>
    <property type="match status" value="1"/>
</dbReference>
<dbReference type="InterPro" id="IPR005872">
    <property type="entry name" value="SUI1_arc_bac"/>
</dbReference>
<dbReference type="PANTHER" id="PTHR12789:SF0">
    <property type="entry name" value="DENSITY-REGULATED PROTEIN"/>
    <property type="match status" value="1"/>
</dbReference>
<dbReference type="GO" id="GO:0003729">
    <property type="term" value="F:mRNA binding"/>
    <property type="evidence" value="ECO:0007669"/>
    <property type="project" value="TreeGrafter"/>
</dbReference>
<dbReference type="CDD" id="cd11567">
    <property type="entry name" value="YciH_like"/>
    <property type="match status" value="1"/>
</dbReference>
<dbReference type="Pfam" id="PF01253">
    <property type="entry name" value="SUI1"/>
    <property type="match status" value="1"/>
</dbReference>
<protein>
    <submittedName>
        <fullName evidence="5">Translation initiation factor 1 (eIF-1/SUI1)</fullName>
    </submittedName>
</protein>
<organism evidence="5 6">
    <name type="scientific">Vogesella indigofera</name>
    <name type="common">Pseudomonas indigofera</name>
    <dbReference type="NCBI Taxonomy" id="45465"/>
    <lineage>
        <taxon>Bacteria</taxon>
        <taxon>Pseudomonadati</taxon>
        <taxon>Pseudomonadota</taxon>
        <taxon>Betaproteobacteria</taxon>
        <taxon>Neisseriales</taxon>
        <taxon>Chromobacteriaceae</taxon>
        <taxon>Vogesella</taxon>
    </lineage>
</organism>
<dbReference type="Proteomes" id="UP000279384">
    <property type="component" value="Unassembled WGS sequence"/>
</dbReference>
<gene>
    <name evidence="5" type="ORF">C8E02_0190</name>
</gene>
<dbReference type="GO" id="GO:0001731">
    <property type="term" value="P:formation of translation preinitiation complex"/>
    <property type="evidence" value="ECO:0007669"/>
    <property type="project" value="TreeGrafter"/>
</dbReference>
<comment type="similarity">
    <text evidence="1">Belongs to the SUI1 family.</text>
</comment>
<evidence type="ECO:0000313" key="5">
    <source>
        <dbReference type="EMBL" id="RKQ62134.1"/>
    </source>
</evidence>
<dbReference type="NCBIfam" id="NF005297">
    <property type="entry name" value="PRK06824.1"/>
    <property type="match status" value="1"/>
</dbReference>
<evidence type="ECO:0000256" key="1">
    <source>
        <dbReference type="ARBA" id="ARBA00005422"/>
    </source>
</evidence>
<sequence>MNKHASGGLVYSTEHGRMCPACRAPLDACVCQRAPTPAGDGIVRVRHETKGRKGKGVTVISGVPLAGSELLALGKQLKARCGTGGTVKDGQIEIQGEHVALLMAELQKQGWTVKRSGG</sequence>
<evidence type="ECO:0000256" key="3">
    <source>
        <dbReference type="ARBA" id="ARBA00022917"/>
    </source>
</evidence>
<proteinExistence type="inferred from homology"/>
<dbReference type="PIRSF" id="PIRSF037511">
    <property type="entry name" value="Transl_init_SUI1_pro"/>
    <property type="match status" value="1"/>
</dbReference>
<comment type="caution">
    <text evidence="5">The sequence shown here is derived from an EMBL/GenBank/DDBJ whole genome shotgun (WGS) entry which is preliminary data.</text>
</comment>
<dbReference type="RefSeq" id="WP_120809300.1">
    <property type="nucleotide sequence ID" value="NZ_RBID01000002.1"/>
</dbReference>